<feature type="transmembrane region" description="Helical" evidence="7">
    <location>
        <begin position="590"/>
        <end position="612"/>
    </location>
</feature>
<evidence type="ECO:0000256" key="2">
    <source>
        <dbReference type="ARBA" id="ARBA00022448"/>
    </source>
</evidence>
<feature type="transmembrane region" description="Helical" evidence="7">
    <location>
        <begin position="437"/>
        <end position="466"/>
    </location>
</feature>
<evidence type="ECO:0000313" key="9">
    <source>
        <dbReference type="Proteomes" id="UP000070501"/>
    </source>
</evidence>
<evidence type="ECO:0000256" key="1">
    <source>
        <dbReference type="ARBA" id="ARBA00004141"/>
    </source>
</evidence>
<protein>
    <submittedName>
        <fullName evidence="8">Major facilitator superfamily domain-containing protein</fullName>
    </submittedName>
</protein>
<evidence type="ECO:0000256" key="7">
    <source>
        <dbReference type="SAM" id="Phobius"/>
    </source>
</evidence>
<proteinExistence type="predicted"/>
<keyword evidence="4 7" id="KW-1133">Transmembrane helix</keyword>
<evidence type="ECO:0000256" key="6">
    <source>
        <dbReference type="SAM" id="MobiDB-lite"/>
    </source>
</evidence>
<keyword evidence="3 7" id="KW-0812">Transmembrane</keyword>
<dbReference type="OrthoDB" id="10262656at2759"/>
<reference evidence="9" key="1">
    <citation type="submission" date="2016-02" db="EMBL/GenBank/DDBJ databases">
        <title>Draft genome sequence of Microdochium bolleyi, a fungal endophyte of beachgrass.</title>
        <authorList>
            <consortium name="DOE Joint Genome Institute"/>
            <person name="David A.S."/>
            <person name="May G."/>
            <person name="Haridas S."/>
            <person name="Lim J."/>
            <person name="Wang M."/>
            <person name="Labutti K."/>
            <person name="Lipzen A."/>
            <person name="Barry K."/>
            <person name="Grigoriev I.V."/>
        </authorList>
    </citation>
    <scope>NUCLEOTIDE SEQUENCE [LARGE SCALE GENOMIC DNA]</scope>
    <source>
        <strain evidence="9">J235TASD1</strain>
    </source>
</reference>
<feature type="transmembrane region" description="Helical" evidence="7">
    <location>
        <begin position="230"/>
        <end position="252"/>
    </location>
</feature>
<dbReference type="AlphaFoldDB" id="A0A136IRX1"/>
<dbReference type="PANTHER" id="PTHR23504">
    <property type="entry name" value="MAJOR FACILITATOR SUPERFAMILY DOMAIN-CONTAINING PROTEIN 10"/>
    <property type="match status" value="1"/>
</dbReference>
<dbReference type="Pfam" id="PF07690">
    <property type="entry name" value="MFS_1"/>
    <property type="match status" value="1"/>
</dbReference>
<feature type="region of interest" description="Disordered" evidence="6">
    <location>
        <begin position="341"/>
        <end position="362"/>
    </location>
</feature>
<dbReference type="Proteomes" id="UP000070501">
    <property type="component" value="Unassembled WGS sequence"/>
</dbReference>
<feature type="transmembrane region" description="Helical" evidence="7">
    <location>
        <begin position="486"/>
        <end position="504"/>
    </location>
</feature>
<feature type="region of interest" description="Disordered" evidence="6">
    <location>
        <begin position="32"/>
        <end position="69"/>
    </location>
</feature>
<dbReference type="SUPFAM" id="SSF103473">
    <property type="entry name" value="MFS general substrate transporter"/>
    <property type="match status" value="1"/>
</dbReference>
<organism evidence="8 9">
    <name type="scientific">Microdochium bolleyi</name>
    <dbReference type="NCBI Taxonomy" id="196109"/>
    <lineage>
        <taxon>Eukaryota</taxon>
        <taxon>Fungi</taxon>
        <taxon>Dikarya</taxon>
        <taxon>Ascomycota</taxon>
        <taxon>Pezizomycotina</taxon>
        <taxon>Sordariomycetes</taxon>
        <taxon>Xylariomycetidae</taxon>
        <taxon>Xylariales</taxon>
        <taxon>Microdochiaceae</taxon>
        <taxon>Microdochium</taxon>
    </lineage>
</organism>
<keyword evidence="2" id="KW-0813">Transport</keyword>
<feature type="transmembrane region" description="Helical" evidence="7">
    <location>
        <begin position="396"/>
        <end position="417"/>
    </location>
</feature>
<dbReference type="GO" id="GO:0022857">
    <property type="term" value="F:transmembrane transporter activity"/>
    <property type="evidence" value="ECO:0007669"/>
    <property type="project" value="InterPro"/>
</dbReference>
<evidence type="ECO:0000256" key="3">
    <source>
        <dbReference type="ARBA" id="ARBA00022692"/>
    </source>
</evidence>
<dbReference type="PANTHER" id="PTHR23504:SF6">
    <property type="entry name" value="MULTIDRUG TRANSPORTER, PUTATIVE (AFU_ORTHOLOGUE AFUA_4G08740)-RELATED"/>
    <property type="match status" value="1"/>
</dbReference>
<evidence type="ECO:0000256" key="4">
    <source>
        <dbReference type="ARBA" id="ARBA00022989"/>
    </source>
</evidence>
<dbReference type="GO" id="GO:0016020">
    <property type="term" value="C:membrane"/>
    <property type="evidence" value="ECO:0007669"/>
    <property type="project" value="UniProtKB-SubCell"/>
</dbReference>
<feature type="transmembrane region" description="Helical" evidence="7">
    <location>
        <begin position="285"/>
        <end position="307"/>
    </location>
</feature>
<feature type="transmembrane region" description="Helical" evidence="7">
    <location>
        <begin position="135"/>
        <end position="158"/>
    </location>
</feature>
<feature type="transmembrane region" description="Helical" evidence="7">
    <location>
        <begin position="170"/>
        <end position="189"/>
    </location>
</feature>
<dbReference type="Gene3D" id="1.20.1250.20">
    <property type="entry name" value="MFS general substrate transporter like domains"/>
    <property type="match status" value="1"/>
</dbReference>
<accession>A0A136IRX1</accession>
<gene>
    <name evidence="8" type="ORF">Micbo1qcDRAFT_124634</name>
</gene>
<feature type="compositionally biased region" description="Low complexity" evidence="6">
    <location>
        <begin position="34"/>
        <end position="59"/>
    </location>
</feature>
<comment type="subcellular location">
    <subcellularLocation>
        <location evidence="1">Membrane</location>
        <topology evidence="1">Multi-pass membrane protein</topology>
    </subcellularLocation>
</comment>
<name>A0A136IRX1_9PEZI</name>
<evidence type="ECO:0000313" key="8">
    <source>
        <dbReference type="EMBL" id="KXJ87489.1"/>
    </source>
</evidence>
<dbReference type="InterPro" id="IPR036259">
    <property type="entry name" value="MFS_trans_sf"/>
</dbReference>
<dbReference type="InterPro" id="IPR011701">
    <property type="entry name" value="MFS"/>
</dbReference>
<sequence>MVLPQTSSSQDGFGVPSHQTPLLQQAWAPNYDTASSPSLSSRPISSSSASSESSDSATPGLDTGSPRLLGHQQGLTVPLSLLSSQSSWSALPHKAQLAVIVLARLAEPLSERAFTSYLFHQLTFLNPRGTPAADIVLQAGYLTATFAAAQCLTAMLWGRAADSESWGRKKVLVVGLVGSAAAALGMGFARTFWEAVCWRALAGGVNGNVGVLRTMVSEVVGERRHQPRAFLLLPMCYNVGVIIGPLLAGFLADPVRALPSVFGPGGILGGERDGDGNRWLLAFPYVLPNLLFASVLGTAALAVVLGLDETHPRLQGRPDRGRRLGKAIMWRYTGSRKKRSLHSTIGDAGVAQGGGSASPEEASLLADCDGEVSPQHEQQKRASPGPRLRQLLTPNILLTMLQRFLHALHMSAFYAIFSTLLPTPRSHTSPSSPSHRPFFFFAGGLGLSSQQMGLASTTLGALGLPLQILLYPRLVATVGVRSSYRAFLPLSIAAYVLLPLVILVPEDQPGFMWACLVGVLALQVVSRTFVNPATIMLVNDCATGGGVGVEDAASMLGTIHGLAMTISSAARIVGPTAGGWLLGWGLRHDLVALPLWILAGVAGVNWAVLWWIRDVDME</sequence>
<dbReference type="EMBL" id="KQ964262">
    <property type="protein sequence ID" value="KXJ87489.1"/>
    <property type="molecule type" value="Genomic_DNA"/>
</dbReference>
<keyword evidence="9" id="KW-1185">Reference proteome</keyword>
<keyword evidence="5 7" id="KW-0472">Membrane</keyword>
<evidence type="ECO:0000256" key="5">
    <source>
        <dbReference type="ARBA" id="ARBA00023136"/>
    </source>
</evidence>
<dbReference type="InParanoid" id="A0A136IRX1"/>